<dbReference type="CDD" id="cd06550">
    <property type="entry name" value="TM_ABC_iron-siderophores_like"/>
    <property type="match status" value="1"/>
</dbReference>
<feature type="transmembrane region" description="Helical" evidence="8">
    <location>
        <begin position="127"/>
        <end position="147"/>
    </location>
</feature>
<dbReference type="InterPro" id="IPR000522">
    <property type="entry name" value="ABC_transptr_permease_BtuC"/>
</dbReference>
<evidence type="ECO:0000256" key="2">
    <source>
        <dbReference type="ARBA" id="ARBA00007935"/>
    </source>
</evidence>
<comment type="similarity">
    <text evidence="2">Belongs to the binding-protein-dependent transport system permease family. FecCD subfamily.</text>
</comment>
<keyword evidence="4" id="KW-1003">Cell membrane</keyword>
<gene>
    <name evidence="9" type="ORF">ACFS2C_01495</name>
</gene>
<evidence type="ECO:0000256" key="3">
    <source>
        <dbReference type="ARBA" id="ARBA00022448"/>
    </source>
</evidence>
<proteinExistence type="inferred from homology"/>
<feature type="transmembrane region" description="Helical" evidence="8">
    <location>
        <begin position="102"/>
        <end position="121"/>
    </location>
</feature>
<evidence type="ECO:0000256" key="4">
    <source>
        <dbReference type="ARBA" id="ARBA00022475"/>
    </source>
</evidence>
<dbReference type="PANTHER" id="PTHR30472:SF24">
    <property type="entry name" value="FERRIC ENTEROBACTIN TRANSPORT SYSTEM PERMEASE PROTEIN FEPG"/>
    <property type="match status" value="1"/>
</dbReference>
<evidence type="ECO:0000256" key="1">
    <source>
        <dbReference type="ARBA" id="ARBA00004651"/>
    </source>
</evidence>
<reference evidence="10" key="1">
    <citation type="journal article" date="2019" name="Int. J. Syst. Evol. Microbiol.">
        <title>The Global Catalogue of Microorganisms (GCM) 10K type strain sequencing project: providing services to taxonomists for standard genome sequencing and annotation.</title>
        <authorList>
            <consortium name="The Broad Institute Genomics Platform"/>
            <consortium name="The Broad Institute Genome Sequencing Center for Infectious Disease"/>
            <person name="Wu L."/>
            <person name="Ma J."/>
        </authorList>
    </citation>
    <scope>NUCLEOTIDE SEQUENCE [LARGE SCALE GENOMIC DNA]</scope>
    <source>
        <strain evidence="10">IBRC-M 10906</strain>
    </source>
</reference>
<feature type="transmembrane region" description="Helical" evidence="8">
    <location>
        <begin position="154"/>
        <end position="175"/>
    </location>
</feature>
<keyword evidence="10" id="KW-1185">Reference proteome</keyword>
<accession>A0ABW5W585</accession>
<protein>
    <submittedName>
        <fullName evidence="9">FecCD family ABC transporter permease</fullName>
    </submittedName>
</protein>
<evidence type="ECO:0000256" key="6">
    <source>
        <dbReference type="ARBA" id="ARBA00022989"/>
    </source>
</evidence>
<dbReference type="SUPFAM" id="SSF81345">
    <property type="entry name" value="ABC transporter involved in vitamin B12 uptake, BtuC"/>
    <property type="match status" value="1"/>
</dbReference>
<dbReference type="Proteomes" id="UP001597478">
    <property type="component" value="Unassembled WGS sequence"/>
</dbReference>
<dbReference type="Pfam" id="PF01032">
    <property type="entry name" value="FecCD"/>
    <property type="match status" value="1"/>
</dbReference>
<evidence type="ECO:0000256" key="5">
    <source>
        <dbReference type="ARBA" id="ARBA00022692"/>
    </source>
</evidence>
<feature type="transmembrane region" description="Helical" evidence="8">
    <location>
        <begin position="20"/>
        <end position="39"/>
    </location>
</feature>
<keyword evidence="3" id="KW-0813">Transport</keyword>
<dbReference type="InterPro" id="IPR037294">
    <property type="entry name" value="ABC_BtuC-like"/>
</dbReference>
<keyword evidence="6 8" id="KW-1133">Transmembrane helix</keyword>
<feature type="transmembrane region" description="Helical" evidence="8">
    <location>
        <begin position="314"/>
        <end position="333"/>
    </location>
</feature>
<keyword evidence="7 8" id="KW-0472">Membrane</keyword>
<feature type="transmembrane region" description="Helical" evidence="8">
    <location>
        <begin position="245"/>
        <end position="272"/>
    </location>
</feature>
<dbReference type="PANTHER" id="PTHR30472">
    <property type="entry name" value="FERRIC ENTEROBACTIN TRANSPORT SYSTEM PERMEASE PROTEIN"/>
    <property type="match status" value="1"/>
</dbReference>
<feature type="transmembrane region" description="Helical" evidence="8">
    <location>
        <begin position="202"/>
        <end position="224"/>
    </location>
</feature>
<organism evidence="9 10">
    <name type="scientific">Prauserella oleivorans</name>
    <dbReference type="NCBI Taxonomy" id="1478153"/>
    <lineage>
        <taxon>Bacteria</taxon>
        <taxon>Bacillati</taxon>
        <taxon>Actinomycetota</taxon>
        <taxon>Actinomycetes</taxon>
        <taxon>Pseudonocardiales</taxon>
        <taxon>Pseudonocardiaceae</taxon>
        <taxon>Prauserella</taxon>
    </lineage>
</organism>
<name>A0ABW5W585_9PSEU</name>
<dbReference type="EMBL" id="JBHUOF010000001">
    <property type="protein sequence ID" value="MFD2798065.1"/>
    <property type="molecule type" value="Genomic_DNA"/>
</dbReference>
<evidence type="ECO:0000256" key="7">
    <source>
        <dbReference type="ARBA" id="ARBA00023136"/>
    </source>
</evidence>
<dbReference type="RefSeq" id="WP_377387703.1">
    <property type="nucleotide sequence ID" value="NZ_JBHSAN010000008.1"/>
</dbReference>
<feature type="transmembrane region" description="Helical" evidence="8">
    <location>
        <begin position="72"/>
        <end position="90"/>
    </location>
</feature>
<dbReference type="Gene3D" id="1.10.3470.10">
    <property type="entry name" value="ABC transporter involved in vitamin B12 uptake, BtuC"/>
    <property type="match status" value="1"/>
</dbReference>
<evidence type="ECO:0000313" key="10">
    <source>
        <dbReference type="Proteomes" id="UP001597478"/>
    </source>
</evidence>
<comment type="caution">
    <text evidence="9">The sequence shown here is derived from an EMBL/GenBank/DDBJ whole genome shotgun (WGS) entry which is preliminary data.</text>
</comment>
<comment type="subcellular location">
    <subcellularLocation>
        <location evidence="1">Cell membrane</location>
        <topology evidence="1">Multi-pass membrane protein</topology>
    </subcellularLocation>
</comment>
<evidence type="ECO:0000256" key="8">
    <source>
        <dbReference type="SAM" id="Phobius"/>
    </source>
</evidence>
<keyword evidence="5 8" id="KW-0812">Transmembrane</keyword>
<evidence type="ECO:0000313" key="9">
    <source>
        <dbReference type="EMBL" id="MFD2798065.1"/>
    </source>
</evidence>
<sequence length="343" mass="34996">MLRTRREGLAVRVRGRSIAVGGVAAVALLAVMMLTLTTGEFELSVDEVLLSVLGQGDGAADFIVNTLRLPRLLTAVLVGAALAASGAILQSLTRNPLGSPDIIGFTNGASTGALLVIIVVGGSMVEVSLGALAGAVTAALLIYLLAFTRGAQGLRFVLMGIGINALAVALNSYLITRANLHDALTAQSWLVGSVNSRGWEHVTAAALALAVLLPLALYHARPLAMMELGEDSAKALGVNVPRSRAALILASVLLAAVATAAAGPITFVALAAPQLARTLTRSPAPGLVTSALVGALLLAAGDYAVQQLFPASQLPVGTATGCIGGLYLIWLLASEWRGKGRYT</sequence>